<dbReference type="GO" id="GO:0005737">
    <property type="term" value="C:cytoplasm"/>
    <property type="evidence" value="ECO:0007669"/>
    <property type="project" value="TreeGrafter"/>
</dbReference>
<evidence type="ECO:0000313" key="18">
    <source>
        <dbReference type="Proteomes" id="UP000192578"/>
    </source>
</evidence>
<keyword evidence="8" id="KW-0346">Stress response</keyword>
<name>A0A1W0X8Y8_HYPEX</name>
<keyword evidence="10" id="KW-0446">Lipid-binding</keyword>
<dbReference type="GO" id="GO:0034632">
    <property type="term" value="F:retinol transmembrane transporter activity"/>
    <property type="evidence" value="ECO:0007669"/>
    <property type="project" value="InterPro"/>
</dbReference>
<dbReference type="InterPro" id="IPR012674">
    <property type="entry name" value="Calycin"/>
</dbReference>
<evidence type="ECO:0000256" key="1">
    <source>
        <dbReference type="ARBA" id="ARBA00004613"/>
    </source>
</evidence>
<keyword evidence="11" id="KW-1015">Disulfide bond</keyword>
<evidence type="ECO:0000256" key="6">
    <source>
        <dbReference type="ARBA" id="ARBA00022525"/>
    </source>
</evidence>
<evidence type="ECO:0000256" key="4">
    <source>
        <dbReference type="ARBA" id="ARBA00019890"/>
    </source>
</evidence>
<dbReference type="InterPro" id="IPR022271">
    <property type="entry name" value="Lipocalin_ApoD"/>
</dbReference>
<evidence type="ECO:0000256" key="2">
    <source>
        <dbReference type="ARBA" id="ARBA00006119"/>
    </source>
</evidence>
<dbReference type="GO" id="GO:0000302">
    <property type="term" value="P:response to reactive oxygen species"/>
    <property type="evidence" value="ECO:0007669"/>
    <property type="project" value="TreeGrafter"/>
</dbReference>
<keyword evidence="6" id="KW-0964">Secreted</keyword>
<evidence type="ECO:0000256" key="13">
    <source>
        <dbReference type="ARBA" id="ARBA00045493"/>
    </source>
</evidence>
<keyword evidence="5" id="KW-0813">Transport</keyword>
<evidence type="ECO:0000256" key="7">
    <source>
        <dbReference type="ARBA" id="ARBA00022729"/>
    </source>
</evidence>
<evidence type="ECO:0000259" key="16">
    <source>
        <dbReference type="Pfam" id="PF08212"/>
    </source>
</evidence>
<dbReference type="InterPro" id="IPR002449">
    <property type="entry name" value="Retinol-bd/Purpurin"/>
</dbReference>
<comment type="similarity">
    <text evidence="3 14">Belongs to the calycin superfamily. Lipocalin family.</text>
</comment>
<keyword evidence="7 14" id="KW-0732">Signal</keyword>
<proteinExistence type="inferred from homology"/>
<protein>
    <recommendedName>
        <fullName evidence="4">Apolipoprotein D</fullName>
    </recommendedName>
</protein>
<evidence type="ECO:0000256" key="5">
    <source>
        <dbReference type="ARBA" id="ARBA00022448"/>
    </source>
</evidence>
<feature type="signal peptide" evidence="14">
    <location>
        <begin position="1"/>
        <end position="21"/>
    </location>
</feature>
<evidence type="ECO:0000256" key="10">
    <source>
        <dbReference type="ARBA" id="ARBA00023121"/>
    </source>
</evidence>
<keyword evidence="18" id="KW-1185">Reference proteome</keyword>
<gene>
    <name evidence="17" type="ORF">BV898_02207</name>
</gene>
<accession>A0A1W0X8Y8</accession>
<dbReference type="Pfam" id="PF08212">
    <property type="entry name" value="Lipocalin_2"/>
    <property type="match status" value="1"/>
</dbReference>
<comment type="similarity">
    <text evidence="2">Belongs to the Secretory-abundant heat soluble protein (SAHS) family.</text>
</comment>
<evidence type="ECO:0000256" key="8">
    <source>
        <dbReference type="ARBA" id="ARBA00023016"/>
    </source>
</evidence>
<dbReference type="PIRSF" id="PIRSF036893">
    <property type="entry name" value="Lipocalin_ApoD"/>
    <property type="match status" value="1"/>
</dbReference>
<feature type="domain" description="Lipocalin/cytosolic fatty-acid binding" evidence="16">
    <location>
        <begin position="37"/>
        <end position="136"/>
    </location>
</feature>
<feature type="chain" id="PRO_5013437206" description="Apolipoprotein D" evidence="14">
    <location>
        <begin position="22"/>
        <end position="195"/>
    </location>
</feature>
<evidence type="ECO:0000256" key="3">
    <source>
        <dbReference type="ARBA" id="ARBA00006889"/>
    </source>
</evidence>
<dbReference type="PANTHER" id="PTHR10612">
    <property type="entry name" value="APOLIPOPROTEIN D"/>
    <property type="match status" value="1"/>
</dbReference>
<dbReference type="Proteomes" id="UP000192578">
    <property type="component" value="Unassembled WGS sequence"/>
</dbReference>
<dbReference type="PANTHER" id="PTHR10612:SF34">
    <property type="entry name" value="APOLIPOPROTEIN D"/>
    <property type="match status" value="1"/>
</dbReference>
<dbReference type="GO" id="GO:0006629">
    <property type="term" value="P:lipid metabolic process"/>
    <property type="evidence" value="ECO:0007669"/>
    <property type="project" value="TreeGrafter"/>
</dbReference>
<comment type="subcellular location">
    <subcellularLocation>
        <location evidence="1">Secreted</location>
    </subcellularLocation>
</comment>
<evidence type="ECO:0000313" key="17">
    <source>
        <dbReference type="EMBL" id="OQV23858.1"/>
    </source>
</evidence>
<keyword evidence="12" id="KW-0325">Glycoprotein</keyword>
<dbReference type="AlphaFoldDB" id="A0A1W0X8Y8"/>
<evidence type="ECO:0000256" key="14">
    <source>
        <dbReference type="PIRNR" id="PIRNR036893"/>
    </source>
</evidence>
<evidence type="ECO:0000256" key="15">
    <source>
        <dbReference type="PIRSR" id="PIRSR036893-51"/>
    </source>
</evidence>
<dbReference type="FunFam" id="2.40.128.20:FF:000003">
    <property type="entry name" value="Apolipoprotein D"/>
    <property type="match status" value="1"/>
</dbReference>
<dbReference type="OrthoDB" id="565904at2759"/>
<dbReference type="EMBL" id="MTYJ01000009">
    <property type="protein sequence ID" value="OQV23858.1"/>
    <property type="molecule type" value="Genomic_DNA"/>
</dbReference>
<feature type="binding site" evidence="15">
    <location>
        <position position="117"/>
    </location>
    <ligand>
        <name>substrate</name>
    </ligand>
</feature>
<dbReference type="SUPFAM" id="SSF50814">
    <property type="entry name" value="Lipocalins"/>
    <property type="match status" value="1"/>
</dbReference>
<dbReference type="GO" id="GO:0019841">
    <property type="term" value="F:retinol binding"/>
    <property type="evidence" value="ECO:0007669"/>
    <property type="project" value="UniProtKB-KW"/>
</dbReference>
<organism evidence="17 18">
    <name type="scientific">Hypsibius exemplaris</name>
    <name type="common">Freshwater tardigrade</name>
    <dbReference type="NCBI Taxonomy" id="2072580"/>
    <lineage>
        <taxon>Eukaryota</taxon>
        <taxon>Metazoa</taxon>
        <taxon>Ecdysozoa</taxon>
        <taxon>Tardigrada</taxon>
        <taxon>Eutardigrada</taxon>
        <taxon>Parachela</taxon>
        <taxon>Hypsibioidea</taxon>
        <taxon>Hypsibiidae</taxon>
        <taxon>Hypsibius</taxon>
    </lineage>
</organism>
<sequence length="195" mass="21285">MAGKSILVFAVLVLAAVSVRASFTPGRCPVVPVKADFDVAQYLGVWYDIRSYFTIFQAGVNCSRADYTSLNATHVRVNNTGTKHNKKGEKIAINATGVAYAPNASIPAKLKVKFDNQPNVGDYWVVDTDYSNYAIVWSCKNIASGLFHISYSWVLGRNSNGFSPAVEGTIDQLLAKNNIDATLYEEVVQTGCVNY</sequence>
<evidence type="ECO:0000256" key="12">
    <source>
        <dbReference type="ARBA" id="ARBA00023180"/>
    </source>
</evidence>
<dbReference type="GO" id="GO:0005615">
    <property type="term" value="C:extracellular space"/>
    <property type="evidence" value="ECO:0007669"/>
    <property type="project" value="UniProtKB-ARBA"/>
</dbReference>
<comment type="function">
    <text evidence="13">Secreted heat soluble protein acting as a molecular shield in water-deficient condition. Tardigrade-specific intrinsically disordered proteins (TDPs) are essential for desiccation tolerance by forming non-crystalline amorphous solids upon desiccation, and this vitrified state mirrors their protective capabilities.</text>
</comment>
<reference evidence="18" key="1">
    <citation type="submission" date="2017-01" db="EMBL/GenBank/DDBJ databases">
        <title>Comparative genomics of anhydrobiosis in the tardigrade Hypsibius dujardini.</title>
        <authorList>
            <person name="Yoshida Y."/>
            <person name="Koutsovoulos G."/>
            <person name="Laetsch D."/>
            <person name="Stevens L."/>
            <person name="Kumar S."/>
            <person name="Horikawa D."/>
            <person name="Ishino K."/>
            <person name="Komine S."/>
            <person name="Tomita M."/>
            <person name="Blaxter M."/>
            <person name="Arakawa K."/>
        </authorList>
    </citation>
    <scope>NUCLEOTIDE SEQUENCE [LARGE SCALE GENOMIC DNA]</scope>
    <source>
        <strain evidence="18">Z151</strain>
    </source>
</reference>
<evidence type="ECO:0000256" key="9">
    <source>
        <dbReference type="ARBA" id="ARBA00023072"/>
    </source>
</evidence>
<dbReference type="PRINTS" id="PR01174">
    <property type="entry name" value="RETINOLBNDNG"/>
</dbReference>
<comment type="caution">
    <text evidence="17">The sequence shown here is derived from an EMBL/GenBank/DDBJ whole genome shotgun (WGS) entry which is preliminary data.</text>
</comment>
<evidence type="ECO:0000256" key="11">
    <source>
        <dbReference type="ARBA" id="ARBA00023157"/>
    </source>
</evidence>
<dbReference type="Gene3D" id="2.40.128.20">
    <property type="match status" value="1"/>
</dbReference>
<keyword evidence="9" id="KW-0683">Retinol-binding</keyword>
<dbReference type="InterPro" id="IPR000566">
    <property type="entry name" value="Lipocln_cytosolic_FA-bd_dom"/>
</dbReference>